<sequence>MGGVTELGEFLRAHRARLRPDDVDLPHYGRRRVRGLRREEIAQLAGVSASYYTRLEQGQSRSASTEVLDALARALRLDPDEHAHQQDLVAAVRSRAP</sequence>
<dbReference type="EMBL" id="JBHTLK010000238">
    <property type="protein sequence ID" value="MFD1151431.1"/>
    <property type="molecule type" value="Genomic_DNA"/>
</dbReference>
<dbReference type="PANTHER" id="PTHR35010:SF2">
    <property type="entry name" value="BLL4672 PROTEIN"/>
    <property type="match status" value="1"/>
</dbReference>
<keyword evidence="3" id="KW-1185">Reference proteome</keyword>
<comment type="caution">
    <text evidence="2">The sequence shown here is derived from an EMBL/GenBank/DDBJ whole genome shotgun (WGS) entry which is preliminary data.</text>
</comment>
<accession>A0ABW3R3G2</accession>
<evidence type="ECO:0000313" key="3">
    <source>
        <dbReference type="Proteomes" id="UP001597168"/>
    </source>
</evidence>
<dbReference type="PROSITE" id="PS50943">
    <property type="entry name" value="HTH_CROC1"/>
    <property type="match status" value="1"/>
</dbReference>
<dbReference type="Gene3D" id="1.10.260.40">
    <property type="entry name" value="lambda repressor-like DNA-binding domains"/>
    <property type="match status" value="1"/>
</dbReference>
<protein>
    <submittedName>
        <fullName evidence="2">Helix-turn-helix domain-containing protein</fullName>
    </submittedName>
</protein>
<dbReference type="SUPFAM" id="SSF47413">
    <property type="entry name" value="lambda repressor-like DNA-binding domains"/>
    <property type="match status" value="1"/>
</dbReference>
<organism evidence="2 3">
    <name type="scientific">Saccharothrix hoggarensis</name>
    <dbReference type="NCBI Taxonomy" id="913853"/>
    <lineage>
        <taxon>Bacteria</taxon>
        <taxon>Bacillati</taxon>
        <taxon>Actinomycetota</taxon>
        <taxon>Actinomycetes</taxon>
        <taxon>Pseudonocardiales</taxon>
        <taxon>Pseudonocardiaceae</taxon>
        <taxon>Saccharothrix</taxon>
    </lineage>
</organism>
<evidence type="ECO:0000313" key="2">
    <source>
        <dbReference type="EMBL" id="MFD1151431.1"/>
    </source>
</evidence>
<dbReference type="PANTHER" id="PTHR35010">
    <property type="entry name" value="BLL4672 PROTEIN-RELATED"/>
    <property type="match status" value="1"/>
</dbReference>
<reference evidence="3" key="1">
    <citation type="journal article" date="2019" name="Int. J. Syst. Evol. Microbiol.">
        <title>The Global Catalogue of Microorganisms (GCM) 10K type strain sequencing project: providing services to taxonomists for standard genome sequencing and annotation.</title>
        <authorList>
            <consortium name="The Broad Institute Genomics Platform"/>
            <consortium name="The Broad Institute Genome Sequencing Center for Infectious Disease"/>
            <person name="Wu L."/>
            <person name="Ma J."/>
        </authorList>
    </citation>
    <scope>NUCLEOTIDE SEQUENCE [LARGE SCALE GENOMIC DNA]</scope>
    <source>
        <strain evidence="3">CCUG 60214</strain>
    </source>
</reference>
<dbReference type="InterPro" id="IPR001387">
    <property type="entry name" value="Cro/C1-type_HTH"/>
</dbReference>
<evidence type="ECO:0000259" key="1">
    <source>
        <dbReference type="PROSITE" id="PS50943"/>
    </source>
</evidence>
<dbReference type="SMART" id="SM00530">
    <property type="entry name" value="HTH_XRE"/>
    <property type="match status" value="1"/>
</dbReference>
<dbReference type="RefSeq" id="WP_380728453.1">
    <property type="nucleotide sequence ID" value="NZ_JBHTLK010000238.1"/>
</dbReference>
<dbReference type="Pfam" id="PF13560">
    <property type="entry name" value="HTH_31"/>
    <property type="match status" value="1"/>
</dbReference>
<proteinExistence type="predicted"/>
<dbReference type="Proteomes" id="UP001597168">
    <property type="component" value="Unassembled WGS sequence"/>
</dbReference>
<gene>
    <name evidence="2" type="ORF">ACFQ3T_30235</name>
</gene>
<dbReference type="CDD" id="cd00093">
    <property type="entry name" value="HTH_XRE"/>
    <property type="match status" value="1"/>
</dbReference>
<name>A0ABW3R3G2_9PSEU</name>
<feature type="domain" description="HTH cro/C1-type" evidence="1">
    <location>
        <begin position="31"/>
        <end position="82"/>
    </location>
</feature>
<dbReference type="InterPro" id="IPR010982">
    <property type="entry name" value="Lambda_DNA-bd_dom_sf"/>
</dbReference>
<feature type="non-terminal residue" evidence="2">
    <location>
        <position position="97"/>
    </location>
</feature>